<accession>A0A380TFV4</accession>
<evidence type="ECO:0000313" key="13">
    <source>
        <dbReference type="EMBL" id="SUS07028.1"/>
    </source>
</evidence>
<keyword evidence="5" id="KW-0997">Cell inner membrane</keyword>
<reference evidence="13" key="1">
    <citation type="submission" date="2018-07" db="EMBL/GenBank/DDBJ databases">
        <authorList>
            <person name="Quirk P.G."/>
            <person name="Krulwich T.A."/>
        </authorList>
    </citation>
    <scope>NUCLEOTIDE SEQUENCE</scope>
</reference>
<evidence type="ECO:0000256" key="4">
    <source>
        <dbReference type="ARBA" id="ARBA00022475"/>
    </source>
</evidence>
<dbReference type="NCBIfam" id="TIGR01843">
    <property type="entry name" value="type_I_hlyD"/>
    <property type="match status" value="1"/>
</dbReference>
<dbReference type="AlphaFoldDB" id="A0A380TFV4"/>
<keyword evidence="3" id="KW-0813">Transport</keyword>
<dbReference type="PRINTS" id="PR01490">
    <property type="entry name" value="RTXTOXIND"/>
</dbReference>
<dbReference type="Gene3D" id="2.40.30.170">
    <property type="match status" value="1"/>
</dbReference>
<name>A0A380TFV4_9ZZZZ</name>
<evidence type="ECO:0000259" key="11">
    <source>
        <dbReference type="Pfam" id="PF25994"/>
    </source>
</evidence>
<dbReference type="InterPro" id="IPR010129">
    <property type="entry name" value="T1SS_HlyD"/>
</dbReference>
<dbReference type="PANTHER" id="PTHR30386:SF17">
    <property type="entry name" value="ALKALINE PROTEASE SECRETION PROTEIN APRE"/>
    <property type="match status" value="1"/>
</dbReference>
<evidence type="ECO:0000256" key="1">
    <source>
        <dbReference type="ARBA" id="ARBA00004377"/>
    </source>
</evidence>
<dbReference type="Gene3D" id="2.40.50.100">
    <property type="match status" value="2"/>
</dbReference>
<protein>
    <submittedName>
        <fullName evidence="13">HlyD family secretion protein/membrane fusion protein, epimerase transport system</fullName>
    </submittedName>
</protein>
<comment type="similarity">
    <text evidence="2">Belongs to the membrane fusion protein (MFP) (TC 8.A.1) family.</text>
</comment>
<dbReference type="Pfam" id="PF26002">
    <property type="entry name" value="Beta-barrel_AprE"/>
    <property type="match status" value="1"/>
</dbReference>
<evidence type="ECO:0000259" key="12">
    <source>
        <dbReference type="Pfam" id="PF26002"/>
    </source>
</evidence>
<organism evidence="13">
    <name type="scientific">metagenome</name>
    <dbReference type="NCBI Taxonomy" id="256318"/>
    <lineage>
        <taxon>unclassified sequences</taxon>
        <taxon>metagenomes</taxon>
    </lineage>
</organism>
<evidence type="ECO:0000256" key="10">
    <source>
        <dbReference type="SAM" id="Phobius"/>
    </source>
</evidence>
<evidence type="ECO:0000256" key="9">
    <source>
        <dbReference type="SAM" id="Coils"/>
    </source>
</evidence>
<dbReference type="EMBL" id="UIDG01000295">
    <property type="protein sequence ID" value="SUS07028.1"/>
    <property type="molecule type" value="Genomic_DNA"/>
</dbReference>
<keyword evidence="9" id="KW-0175">Coiled coil</keyword>
<dbReference type="InterPro" id="IPR058982">
    <property type="entry name" value="Beta-barrel_AprE"/>
</dbReference>
<keyword evidence="6 10" id="KW-0812">Transmembrane</keyword>
<dbReference type="InterPro" id="IPR050739">
    <property type="entry name" value="MFP"/>
</dbReference>
<dbReference type="GO" id="GO:0015031">
    <property type="term" value="P:protein transport"/>
    <property type="evidence" value="ECO:0007669"/>
    <property type="project" value="InterPro"/>
</dbReference>
<feature type="coiled-coil region" evidence="9">
    <location>
        <begin position="176"/>
        <end position="217"/>
    </location>
</feature>
<evidence type="ECO:0000256" key="3">
    <source>
        <dbReference type="ARBA" id="ARBA00022448"/>
    </source>
</evidence>
<feature type="coiled-coil region" evidence="9">
    <location>
        <begin position="278"/>
        <end position="312"/>
    </location>
</feature>
<feature type="domain" description="AprE-like beta-barrel" evidence="12">
    <location>
        <begin position="347"/>
        <end position="436"/>
    </location>
</feature>
<keyword evidence="4" id="KW-1003">Cell membrane</keyword>
<evidence type="ECO:0000256" key="7">
    <source>
        <dbReference type="ARBA" id="ARBA00022989"/>
    </source>
</evidence>
<feature type="domain" description="AprE-like long alpha-helical hairpin" evidence="11">
    <location>
        <begin position="115"/>
        <end position="305"/>
    </location>
</feature>
<dbReference type="GO" id="GO:0005886">
    <property type="term" value="C:plasma membrane"/>
    <property type="evidence" value="ECO:0007669"/>
    <property type="project" value="UniProtKB-SubCell"/>
</dbReference>
<dbReference type="Pfam" id="PF25994">
    <property type="entry name" value="HH_AprE"/>
    <property type="match status" value="1"/>
</dbReference>
<proteinExistence type="inferred from homology"/>
<keyword evidence="7 10" id="KW-1133">Transmembrane helix</keyword>
<evidence type="ECO:0000256" key="2">
    <source>
        <dbReference type="ARBA" id="ARBA00009477"/>
    </source>
</evidence>
<comment type="subcellular location">
    <subcellularLocation>
        <location evidence="1">Cell inner membrane</location>
        <topology evidence="1">Single-pass membrane protein</topology>
    </subcellularLocation>
</comment>
<dbReference type="PANTHER" id="PTHR30386">
    <property type="entry name" value="MEMBRANE FUSION SUBUNIT OF EMRAB-TOLC MULTIDRUG EFFLUX PUMP"/>
    <property type="match status" value="1"/>
</dbReference>
<feature type="transmembrane region" description="Helical" evidence="10">
    <location>
        <begin position="40"/>
        <end position="73"/>
    </location>
</feature>
<keyword evidence="8 10" id="KW-0472">Membrane</keyword>
<dbReference type="InterPro" id="IPR058781">
    <property type="entry name" value="HH_AprE-like"/>
</dbReference>
<gene>
    <name evidence="13" type="ORF">DF3PB_3640002</name>
</gene>
<evidence type="ECO:0000256" key="6">
    <source>
        <dbReference type="ARBA" id="ARBA00022692"/>
    </source>
</evidence>
<evidence type="ECO:0000256" key="5">
    <source>
        <dbReference type="ARBA" id="ARBA00022519"/>
    </source>
</evidence>
<evidence type="ECO:0000256" key="8">
    <source>
        <dbReference type="ARBA" id="ARBA00023136"/>
    </source>
</evidence>
<sequence>MAGELQVAGSNKLPDVVRSHRDGIRLEPLPPLHHDLRPSAWIGIATVIVFFVIGGGWAATAPLSGAIIAGGLVSPESSRQTVQHLEGGIIREIRVREGDQVEAGQPLVTLQDVSAKSDLGTLTTRLRALAATEARLRAERLDGDTINFDHTSLTDRKDPEVRAAIEQQIHQFKTRRANDQSQASILTQRIAQLQKQIDGAEQQLVGVRRQKDLIREELRGVKELFEKGYERKPRLLELQRTEAGLLGTEGELQSRVARSLEQIGETRLEINNIRVTRMEEVDKELTDVLAKRNEIEQQIQQSQDRLTRTQIVAPVAGTVLDIRYKTPGGVIRPGDPVLDIVPAKDKLIVDAVLKPQDIDEVRPKMRGYVVFPAYSQRTMMRVPAVVETVSADVLTDQRSGERHYKVKVSIDRDELTRLDPQIELVAGMPAEVYITTTERTLLQYVLKPFLQVVEHSIRES</sequence>